<dbReference type="Pfam" id="PF03170">
    <property type="entry name" value="BcsB"/>
    <property type="match status" value="1"/>
</dbReference>
<keyword evidence="6" id="KW-0997">Cell inner membrane</keyword>
<feature type="compositionally biased region" description="Low complexity" evidence="7">
    <location>
        <begin position="88"/>
        <end position="98"/>
    </location>
</feature>
<dbReference type="GO" id="GO:0005886">
    <property type="term" value="C:plasma membrane"/>
    <property type="evidence" value="ECO:0007669"/>
    <property type="project" value="UniProtKB-SubCell"/>
</dbReference>
<dbReference type="GO" id="GO:0006011">
    <property type="term" value="P:UDP-alpha-D-glucose metabolic process"/>
    <property type="evidence" value="ECO:0007669"/>
    <property type="project" value="InterPro"/>
</dbReference>
<dbReference type="Gene3D" id="2.60.120.260">
    <property type="entry name" value="Galactose-binding domain-like"/>
    <property type="match status" value="2"/>
</dbReference>
<evidence type="ECO:0000256" key="5">
    <source>
        <dbReference type="ARBA" id="ARBA00023136"/>
    </source>
</evidence>
<dbReference type="PANTHER" id="PTHR39083:SF1">
    <property type="entry name" value="CYCLIC DI-GMP-BINDING PROTEIN"/>
    <property type="match status" value="1"/>
</dbReference>
<evidence type="ECO:0000256" key="7">
    <source>
        <dbReference type="SAM" id="MobiDB-lite"/>
    </source>
</evidence>
<dbReference type="Proteomes" id="UP000476332">
    <property type="component" value="Unassembled WGS sequence"/>
</dbReference>
<keyword evidence="2 6" id="KW-1003">Cell membrane</keyword>
<sequence>MKCFLGAAALLMLATIPLQAQPAPFDMSPERPADTVAPIPPQATTPAAPPPVARPARPSQPTSPPATPAPESANAPRPPSQTVDDEAGTATTAETPAASPFRRHILPMESLVLAGEIATRSWSIFLTAEQAASPAELAIAYQSAIFVAPEPSRLVVTINGTKVIEEAVASPEGVKQLKATIPAGLLLPGANDVRFATSLRHRTDCTISSTYEIWADIDPAQTYIEFAAADASQLRRTEDIGAVGADALGRTRFHIYVPPGDISPVADTIIRLSEGLALLASMPNQTIDVVRDVVPVPGDGELTVLLGPAADLASRVTAMPGAATTQPTFGFASLQQDPTVTVLVVTGPDWNAVDTAIQRMLAPIDRPLSVSRSALTERSWRTPDSPLFLQGRNVTFQELGVDTQEFGGRRFRTDFTIGMPSDFYATAYGRGTILLDAAYAGNVGTGSHFDIYVNGNIATTVPLGSSGGAVLENFPVEFTMRHLRPGSNEIVIEAILMTEDDTVCSPVGNGEEKSRFAIFETSELQIPDFARIHSIPDLAPTRGVGSPYNRQAEPFPLLIERGGRNGEAVISAAATLLGRLSVLAGRPVPFIIQSSPAAAAARDALFIGTADQMPAGVLPRLSVSEAVKTDWGNQGADPESAEESVIAARWQGEVGAGRWQQRLGEFQDWMTAKFDIIPEQIRLRPVGEAEFMPPPSATLMIAQGMSPSGDKVWTAFNAPTAADLTAGMEAVTAHEGWRQLGDSITTYDAATQTFTQIHGAAPILVQSQPVSFSNLRLVAANWLSENVLSYAGLLAIVALLLGLVTTAFVAQLGRRK</sequence>
<dbReference type="PANTHER" id="PTHR39083">
    <property type="entry name" value="CYCLIC DI-GMP-BINDING PROTEIN"/>
    <property type="match status" value="1"/>
</dbReference>
<organism evidence="8 9">
    <name type="scientific">Aurantimonas aggregata</name>
    <dbReference type="NCBI Taxonomy" id="2047720"/>
    <lineage>
        <taxon>Bacteria</taxon>
        <taxon>Pseudomonadati</taxon>
        <taxon>Pseudomonadota</taxon>
        <taxon>Alphaproteobacteria</taxon>
        <taxon>Hyphomicrobiales</taxon>
        <taxon>Aurantimonadaceae</taxon>
        <taxon>Aurantimonas</taxon>
    </lineage>
</organism>
<evidence type="ECO:0000256" key="1">
    <source>
        <dbReference type="ARBA" id="ARBA00004162"/>
    </source>
</evidence>
<dbReference type="EMBL" id="JAAAMJ010000004">
    <property type="protein sequence ID" value="NDV86731.1"/>
    <property type="molecule type" value="Genomic_DNA"/>
</dbReference>
<keyword evidence="6" id="KW-0973">c-di-GMP</keyword>
<protein>
    <recommendedName>
        <fullName evidence="6">Cyclic di-GMP-binding protein</fullName>
    </recommendedName>
    <alternativeName>
        <fullName evidence="6">Cellulose synthase regulatory subunit</fullName>
    </alternativeName>
</protein>
<dbReference type="RefSeq" id="WP_163043478.1">
    <property type="nucleotide sequence ID" value="NZ_JAAAMJ010000004.1"/>
</dbReference>
<gene>
    <name evidence="8" type="ORF">GTW51_08455</name>
</gene>
<comment type="function">
    <text evidence="6">Binds the cellulose synthase activator, bis-(3'-5') cyclic diguanylic acid (c-di-GMP).</text>
</comment>
<keyword evidence="6" id="KW-0732">Signal</keyword>
<dbReference type="UniPathway" id="UPA00694"/>
<evidence type="ECO:0000256" key="4">
    <source>
        <dbReference type="ARBA" id="ARBA00022989"/>
    </source>
</evidence>
<feature type="chain" id="PRO_5027164196" description="Cyclic di-GMP-binding protein" evidence="6">
    <location>
        <begin position="21"/>
        <end position="816"/>
    </location>
</feature>
<feature type="region of interest" description="Disordered" evidence="7">
    <location>
        <begin position="24"/>
        <end position="101"/>
    </location>
</feature>
<keyword evidence="9" id="KW-1185">Reference proteome</keyword>
<comment type="pathway">
    <text evidence="6">Glycan metabolism; bacterial cellulose biosynthesis.</text>
</comment>
<evidence type="ECO:0000313" key="9">
    <source>
        <dbReference type="Proteomes" id="UP000476332"/>
    </source>
</evidence>
<keyword evidence="4 6" id="KW-1133">Transmembrane helix</keyword>
<keyword evidence="3 6" id="KW-0812">Transmembrane</keyword>
<evidence type="ECO:0000313" key="8">
    <source>
        <dbReference type="EMBL" id="NDV86731.1"/>
    </source>
</evidence>
<accession>A0A6L9MG96</accession>
<proteinExistence type="inferred from homology"/>
<comment type="similarity">
    <text evidence="6">Belongs to the AcsB/BcsB family.</text>
</comment>
<feature type="signal peptide" evidence="6">
    <location>
        <begin position="1"/>
        <end position="20"/>
    </location>
</feature>
<dbReference type="AlphaFoldDB" id="A0A6L9MG96"/>
<dbReference type="GO" id="GO:0030244">
    <property type="term" value="P:cellulose biosynthetic process"/>
    <property type="evidence" value="ECO:0007669"/>
    <property type="project" value="UniProtKB-KW"/>
</dbReference>
<comment type="subcellular location">
    <subcellularLocation>
        <location evidence="6">Cell inner membrane</location>
    </subcellularLocation>
    <subcellularLocation>
        <location evidence="1">Cell membrane</location>
        <topology evidence="1">Single-pass membrane protein</topology>
    </subcellularLocation>
</comment>
<evidence type="ECO:0000256" key="6">
    <source>
        <dbReference type="RuleBase" id="RU365021"/>
    </source>
</evidence>
<name>A0A6L9MG96_9HYPH</name>
<comment type="caution">
    <text evidence="8">The sequence shown here is derived from an EMBL/GenBank/DDBJ whole genome shotgun (WGS) entry which is preliminary data.</text>
</comment>
<reference evidence="8 9" key="1">
    <citation type="submission" date="2020-01" db="EMBL/GenBank/DDBJ databases">
        <title>Genomes of bacteria type strains.</title>
        <authorList>
            <person name="Chen J."/>
            <person name="Zhu S."/>
            <person name="Chen J."/>
        </authorList>
    </citation>
    <scope>NUCLEOTIDE SEQUENCE [LARGE SCALE GENOMIC DNA]</scope>
    <source>
        <strain evidence="8 9">KCTC 52919</strain>
    </source>
</reference>
<dbReference type="InterPro" id="IPR018513">
    <property type="entry name" value="Cell_synthase_bac"/>
</dbReference>
<feature type="transmembrane region" description="Helical" evidence="6">
    <location>
        <begin position="787"/>
        <end position="810"/>
    </location>
</feature>
<keyword evidence="6" id="KW-0135">Cellulose biosynthesis</keyword>
<evidence type="ECO:0000256" key="3">
    <source>
        <dbReference type="ARBA" id="ARBA00022692"/>
    </source>
</evidence>
<keyword evidence="5 6" id="KW-0472">Membrane</keyword>
<evidence type="ECO:0000256" key="2">
    <source>
        <dbReference type="ARBA" id="ARBA00022475"/>
    </source>
</evidence>
<feature type="compositionally biased region" description="Pro residues" evidence="7">
    <location>
        <begin position="38"/>
        <end position="53"/>
    </location>
</feature>
<comment type="subunit">
    <text evidence="6">Tightly associated with the cellulose synthase catalytic subunit.</text>
</comment>